<proteinExistence type="predicted"/>
<name>A0AAD6VKV8_9AGAR</name>
<reference evidence="1" key="1">
    <citation type="submission" date="2023-03" db="EMBL/GenBank/DDBJ databases">
        <title>Massive genome expansion in bonnet fungi (Mycena s.s.) driven by repeated elements and novel gene families across ecological guilds.</title>
        <authorList>
            <consortium name="Lawrence Berkeley National Laboratory"/>
            <person name="Harder C.B."/>
            <person name="Miyauchi S."/>
            <person name="Viragh M."/>
            <person name="Kuo A."/>
            <person name="Thoen E."/>
            <person name="Andreopoulos B."/>
            <person name="Lu D."/>
            <person name="Skrede I."/>
            <person name="Drula E."/>
            <person name="Henrissat B."/>
            <person name="Morin E."/>
            <person name="Kohler A."/>
            <person name="Barry K."/>
            <person name="LaButti K."/>
            <person name="Morin E."/>
            <person name="Salamov A."/>
            <person name="Lipzen A."/>
            <person name="Mereny Z."/>
            <person name="Hegedus B."/>
            <person name="Baldrian P."/>
            <person name="Stursova M."/>
            <person name="Weitz H."/>
            <person name="Taylor A."/>
            <person name="Grigoriev I.V."/>
            <person name="Nagy L.G."/>
            <person name="Martin F."/>
            <person name="Kauserud H."/>
        </authorList>
    </citation>
    <scope>NUCLEOTIDE SEQUENCE</scope>
    <source>
        <strain evidence="1">9144</strain>
    </source>
</reference>
<comment type="caution">
    <text evidence="1">The sequence shown here is derived from an EMBL/GenBank/DDBJ whole genome shotgun (WGS) entry which is preliminary data.</text>
</comment>
<evidence type="ECO:0000313" key="2">
    <source>
        <dbReference type="Proteomes" id="UP001219525"/>
    </source>
</evidence>
<evidence type="ECO:0000313" key="1">
    <source>
        <dbReference type="EMBL" id="KAJ7215931.1"/>
    </source>
</evidence>
<dbReference type="AlphaFoldDB" id="A0AAD6VKV8"/>
<organism evidence="1 2">
    <name type="scientific">Mycena pura</name>
    <dbReference type="NCBI Taxonomy" id="153505"/>
    <lineage>
        <taxon>Eukaryota</taxon>
        <taxon>Fungi</taxon>
        <taxon>Dikarya</taxon>
        <taxon>Basidiomycota</taxon>
        <taxon>Agaricomycotina</taxon>
        <taxon>Agaricomycetes</taxon>
        <taxon>Agaricomycetidae</taxon>
        <taxon>Agaricales</taxon>
        <taxon>Marasmiineae</taxon>
        <taxon>Mycenaceae</taxon>
        <taxon>Mycena</taxon>
    </lineage>
</organism>
<gene>
    <name evidence="1" type="ORF">GGX14DRAFT_606902</name>
</gene>
<protein>
    <submittedName>
        <fullName evidence="1">Uncharacterized protein</fullName>
    </submittedName>
</protein>
<sequence>MIQEEKKRDMFGKRPAVCQKILRRVLADSCSSALCQCRSPSPYALDINEYFAYGWDMSLRSKTLAYHCAAEVHARSRAERPATARPLHQAGERAKLISKLCRFALHAPSGIRPHGAGALPTELSLVTTDAAPVYITRQPTGPRSIGGSLGYRYRCHSIVCPRGTGIRPNGAGAPPALSAARPTRYACETADGCRSIRRVGKLNRVSPESGHRALQRVERARASCHAHCKLAILPIAMCDAGKAARASILTWSVLWASDPIAPAGAVICNRRRGPVRFGVGVLGGYEVTVRRSDSESRAHADVLCTVLSRQCTYRARNPSSSCNCAGLRLKLRTLPGMQPNGAGASPAVSVAKRLRDRRRVPFDSGDGCHGVTYLGYLALMDGARARYALAAGARFSVVHVGAAIIRMPRVTEVTVTVAWRPNFENSVGYHCAAEPFTLVVGLG</sequence>
<dbReference type="EMBL" id="JARJCW010000016">
    <property type="protein sequence ID" value="KAJ7215931.1"/>
    <property type="molecule type" value="Genomic_DNA"/>
</dbReference>
<accession>A0AAD6VKV8</accession>
<dbReference type="Proteomes" id="UP001219525">
    <property type="component" value="Unassembled WGS sequence"/>
</dbReference>
<keyword evidence="2" id="KW-1185">Reference proteome</keyword>